<dbReference type="Gene3D" id="3.40.50.300">
    <property type="entry name" value="P-loop containing nucleotide triphosphate hydrolases"/>
    <property type="match status" value="3"/>
</dbReference>
<evidence type="ECO:0000313" key="10">
    <source>
        <dbReference type="Proteomes" id="UP000186230"/>
    </source>
</evidence>
<evidence type="ECO:0000256" key="1">
    <source>
        <dbReference type="ARBA" id="ARBA00022741"/>
    </source>
</evidence>
<keyword evidence="2" id="KW-0378">Hydrolase</keyword>
<dbReference type="AlphaFoldDB" id="A0A1L7I3K9"/>
<dbReference type="PANTHER" id="PTHR11070:SF67">
    <property type="entry name" value="DNA 3'-5' HELICASE"/>
    <property type="match status" value="1"/>
</dbReference>
<dbReference type="GO" id="GO:0005829">
    <property type="term" value="C:cytosol"/>
    <property type="evidence" value="ECO:0007669"/>
    <property type="project" value="TreeGrafter"/>
</dbReference>
<keyword evidence="1" id="KW-0547">Nucleotide-binding</keyword>
<dbReference type="GO" id="GO:0005524">
    <property type="term" value="F:ATP binding"/>
    <property type="evidence" value="ECO:0007669"/>
    <property type="project" value="UniProtKB-UniRule"/>
</dbReference>
<dbReference type="GO" id="GO:0003677">
    <property type="term" value="F:DNA binding"/>
    <property type="evidence" value="ECO:0007669"/>
    <property type="project" value="InterPro"/>
</dbReference>
<keyword evidence="5" id="KW-0413">Isomerase</keyword>
<dbReference type="PROSITE" id="PS51217">
    <property type="entry name" value="UVRD_HELICASE_CTER"/>
    <property type="match status" value="1"/>
</dbReference>
<gene>
    <name evidence="9" type="ORF">GRFL_1485</name>
</gene>
<dbReference type="Gene3D" id="1.10.3170.10">
    <property type="entry name" value="Recbcd, chain B, domain 2"/>
    <property type="match status" value="1"/>
</dbReference>
<keyword evidence="3 9" id="KW-0347">Helicase</keyword>
<protein>
    <recommendedName>
        <fullName evidence="7">DNA 3'-5' helicase</fullName>
        <ecNumber evidence="7">5.6.2.4</ecNumber>
    </recommendedName>
</protein>
<dbReference type="Pfam" id="PF13361">
    <property type="entry name" value="UvrD_C"/>
    <property type="match status" value="1"/>
</dbReference>
<dbReference type="GO" id="GO:0016887">
    <property type="term" value="F:ATP hydrolysis activity"/>
    <property type="evidence" value="ECO:0007669"/>
    <property type="project" value="RHEA"/>
</dbReference>
<dbReference type="KEGG" id="gfl:GRFL_1485"/>
<dbReference type="GO" id="GO:0043138">
    <property type="term" value="F:3'-5' DNA helicase activity"/>
    <property type="evidence" value="ECO:0007669"/>
    <property type="project" value="UniProtKB-EC"/>
</dbReference>
<evidence type="ECO:0000256" key="2">
    <source>
        <dbReference type="ARBA" id="ARBA00022801"/>
    </source>
</evidence>
<keyword evidence="4" id="KW-0067">ATP-binding</keyword>
<dbReference type="Pfam" id="PF00580">
    <property type="entry name" value="UvrD-helicase"/>
    <property type="match status" value="1"/>
</dbReference>
<reference evidence="9 10" key="1">
    <citation type="submission" date="2016-07" db="EMBL/GenBank/DDBJ databases">
        <title>Multi-omics approach to identify versatile polysaccharide utilization systems of a marine flavobacterium Gramella flava.</title>
        <authorList>
            <person name="Tang K."/>
        </authorList>
    </citation>
    <scope>NUCLEOTIDE SEQUENCE [LARGE SCALE GENOMIC DNA]</scope>
    <source>
        <strain evidence="9 10">JLT2011</strain>
    </source>
</reference>
<dbReference type="Proteomes" id="UP000186230">
    <property type="component" value="Chromosome"/>
</dbReference>
<dbReference type="SUPFAM" id="SSF52540">
    <property type="entry name" value="P-loop containing nucleoside triphosphate hydrolases"/>
    <property type="match status" value="1"/>
</dbReference>
<dbReference type="InterPro" id="IPR014017">
    <property type="entry name" value="DNA_helicase_UvrD-like_C"/>
</dbReference>
<accession>A0A1L7I3K9</accession>
<keyword evidence="10" id="KW-1185">Reference proteome</keyword>
<dbReference type="OrthoDB" id="9810135at2"/>
<dbReference type="InterPro" id="IPR027417">
    <property type="entry name" value="P-loop_NTPase"/>
</dbReference>
<evidence type="ECO:0000313" key="9">
    <source>
        <dbReference type="EMBL" id="APU68209.1"/>
    </source>
</evidence>
<evidence type="ECO:0000256" key="6">
    <source>
        <dbReference type="ARBA" id="ARBA00034617"/>
    </source>
</evidence>
<evidence type="ECO:0000256" key="8">
    <source>
        <dbReference type="ARBA" id="ARBA00048988"/>
    </source>
</evidence>
<proteinExistence type="predicted"/>
<sequence length="1032" mass="119047">MKNSFTIYDASAGSGKTFTLVKKYLSILLRSKRADTYRNVLAITFTNKAVAEMKRRIIENLSAFTSERTNLANNDMMKILAEETGLFENEIRQKSAEILKSIIHNYAAFEVSTIDGFTHRVLRTFARDLEIPMNFEVELNADDILSEAVDSLINRAGNDEELTKILIEYTLSKTDDDRSWDISRDLFQIARLLTNENNQKAIAILRDKSVEDFKKFRKRLSEEIKKGDQQLQDIGTQFFQLLERNGVDQKSFSRGSVPGYFQKLVNGDKNINFETRWAQHIDSDTLYTKTTPEDQKAQIDARQAEIAELFGHSKKVFFHIQFLEEVQKNIVQLSLLNEINREVEQIKADRNILLISEFNPKISQQVKDQPAPFIYERLGERYRHYFIDEFQDTSVMQWQNLIPLIDHNLSSTEENSSLTLVGDAKQSIYRWRGGKAEQFIELCGEQNPFPVEKEKIQLPDNFRSGSTIVNFNNEFFSFAADSLSFPAYAELFRRGSQQPKKGDYGYVNLRFLENSTKEEELENYPEEVLKIIQELDEAKFQRGDVCILTRTRREGVAVAEFLSENGIPVVSSETLLLSQSSEVLFIIALLKLSLQPENEEIRLEVLDYLMQQKFPESYTYEKLLDSLKHEVSHLFDWLREEQVDFQLEKIQRLSLYEACEYIIRSFELVTESDAHLQFFLDFVYESSQKNLGGIHHFLENWEKNKDRLSIVVPEADDAVKIMTIHKSKGLEFPVVIYPFANSKMQDTRKDNLWIDLEDEDIPVAYVSASKKMMDWNLSASEAYQELLHQNELDTLNVFYVACTRAAERLYILSNKNDKPSGTVADLLFDFAGNQLSANKNEFQIGTAEPAKTQKSEISSSVTARTFYTSSVQNEAVKIVTRAGAMWDSSQQEAIEKGEILHEILAFIHTSEDLEAAMIKAIAIGLISEDAKAEIQQQIEKIIHHPELRLFFSGEMKNINERDIIDSNGERLRPDRLNIDGKTVHIIDYKTGGFTDMHENQLRKYSEVLENMGYTIGERLLIYTHNPIRIEKV</sequence>
<dbReference type="PANTHER" id="PTHR11070">
    <property type="entry name" value="UVRD / RECB / PCRA DNA HELICASE FAMILY MEMBER"/>
    <property type="match status" value="1"/>
</dbReference>
<dbReference type="PROSITE" id="PS51198">
    <property type="entry name" value="UVRD_HELICASE_ATP_BIND"/>
    <property type="match status" value="1"/>
</dbReference>
<dbReference type="GO" id="GO:0000725">
    <property type="term" value="P:recombinational repair"/>
    <property type="evidence" value="ECO:0007669"/>
    <property type="project" value="TreeGrafter"/>
</dbReference>
<dbReference type="STRING" id="1229726.GRFL_1485"/>
<comment type="catalytic activity">
    <reaction evidence="8">
        <text>ATP + H2O = ADP + phosphate + H(+)</text>
        <dbReference type="Rhea" id="RHEA:13065"/>
        <dbReference type="ChEBI" id="CHEBI:15377"/>
        <dbReference type="ChEBI" id="CHEBI:15378"/>
        <dbReference type="ChEBI" id="CHEBI:30616"/>
        <dbReference type="ChEBI" id="CHEBI:43474"/>
        <dbReference type="ChEBI" id="CHEBI:456216"/>
        <dbReference type="EC" id="5.6.2.4"/>
    </reaction>
</comment>
<dbReference type="EMBL" id="CP016359">
    <property type="protein sequence ID" value="APU68209.1"/>
    <property type="molecule type" value="Genomic_DNA"/>
</dbReference>
<evidence type="ECO:0000256" key="5">
    <source>
        <dbReference type="ARBA" id="ARBA00023235"/>
    </source>
</evidence>
<organism evidence="9 10">
    <name type="scientific">Christiangramia flava JLT2011</name>
    <dbReference type="NCBI Taxonomy" id="1229726"/>
    <lineage>
        <taxon>Bacteria</taxon>
        <taxon>Pseudomonadati</taxon>
        <taxon>Bacteroidota</taxon>
        <taxon>Flavobacteriia</taxon>
        <taxon>Flavobacteriales</taxon>
        <taxon>Flavobacteriaceae</taxon>
        <taxon>Christiangramia</taxon>
    </lineage>
</organism>
<name>A0A1L7I3K9_9FLAO</name>
<evidence type="ECO:0000256" key="7">
    <source>
        <dbReference type="ARBA" id="ARBA00034808"/>
    </source>
</evidence>
<dbReference type="EC" id="5.6.2.4" evidence="7"/>
<evidence type="ECO:0000256" key="3">
    <source>
        <dbReference type="ARBA" id="ARBA00022806"/>
    </source>
</evidence>
<comment type="catalytic activity">
    <reaction evidence="6">
        <text>Couples ATP hydrolysis with the unwinding of duplex DNA by translocating in the 3'-5' direction.</text>
        <dbReference type="EC" id="5.6.2.4"/>
    </reaction>
</comment>
<evidence type="ECO:0000256" key="4">
    <source>
        <dbReference type="ARBA" id="ARBA00022840"/>
    </source>
</evidence>
<dbReference type="InterPro" id="IPR000212">
    <property type="entry name" value="DNA_helicase_UvrD/REP"/>
</dbReference>
<dbReference type="RefSeq" id="WP_083644004.1">
    <property type="nucleotide sequence ID" value="NZ_AMRU01000001.1"/>
</dbReference>
<dbReference type="InterPro" id="IPR014016">
    <property type="entry name" value="UvrD-like_ATP-bd"/>
</dbReference>